<dbReference type="InterPro" id="IPR036390">
    <property type="entry name" value="WH_DNA-bd_sf"/>
</dbReference>
<evidence type="ECO:0000259" key="3">
    <source>
        <dbReference type="Pfam" id="PF08279"/>
    </source>
</evidence>
<dbReference type="GO" id="GO:0046872">
    <property type="term" value="F:metal ion binding"/>
    <property type="evidence" value="ECO:0007669"/>
    <property type="project" value="UniProtKB-KW"/>
</dbReference>
<feature type="binding site" evidence="1">
    <location>
        <position position="94"/>
    </location>
    <ligand>
        <name>Ni(2+)</name>
        <dbReference type="ChEBI" id="CHEBI:49786"/>
    </ligand>
</feature>
<dbReference type="PATRIC" id="fig|1398.22.peg.995"/>
<dbReference type="Pfam" id="PF08279">
    <property type="entry name" value="HTH_11"/>
    <property type="match status" value="1"/>
</dbReference>
<feature type="binding site" evidence="1">
    <location>
        <position position="102"/>
    </location>
    <ligand>
        <name>Ni(2+)</name>
        <dbReference type="ChEBI" id="CHEBI:49786"/>
    </ligand>
</feature>
<dbReference type="SUPFAM" id="SSF75500">
    <property type="entry name" value="Putative transcriptional regulator TM1602, C-terminal domain"/>
    <property type="match status" value="1"/>
</dbReference>
<feature type="domain" description="Helix-turn-helix type 11" evidence="3">
    <location>
        <begin position="22"/>
        <end position="74"/>
    </location>
</feature>
<dbReference type="Pfam" id="PF02829">
    <property type="entry name" value="3H"/>
    <property type="match status" value="1"/>
</dbReference>
<comment type="caution">
    <text evidence="4">The sequence shown here is derived from an EMBL/GenBank/DDBJ whole genome shotgun (WGS) entry which is preliminary data.</text>
</comment>
<feature type="binding site" evidence="1">
    <location>
        <position position="161"/>
    </location>
    <ligand>
        <name>Ni(2+)</name>
        <dbReference type="ChEBI" id="CHEBI:49786"/>
    </ligand>
</feature>
<dbReference type="Proteomes" id="UP000070376">
    <property type="component" value="Unassembled WGS sequence"/>
</dbReference>
<dbReference type="PIRSF" id="PIRSF037847">
    <property type="entry name" value="NiaR"/>
    <property type="match status" value="1"/>
</dbReference>
<dbReference type="PANTHER" id="PTHR40068">
    <property type="entry name" value="TRANSCRIPTION REPRESSOR NIAR-RELATED"/>
    <property type="match status" value="1"/>
</dbReference>
<dbReference type="Gene3D" id="3.30.1340.20">
    <property type="entry name" value="3H domain"/>
    <property type="match status" value="1"/>
</dbReference>
<keyword evidence="1" id="KW-0479">Metal-binding</keyword>
<dbReference type="InterPro" id="IPR004173">
    <property type="entry name" value="3H_domain"/>
</dbReference>
<sequence>MRPNEWGETLLAEKKKILGDERRHLILEWLQNSREPITGGELAKRTNVSRQIIVNDITLLKAKNEPILATSQGYLYIHPAGAENKVEKTLVCMHSREQVADELNLLVDHGVTVKDVKVEHPVYGDLTASIMVSTRAEVARFIRRIEETNASYLSELTGGIHLHTVEAASGRQVEEAEQALKEAGILFAENEKELP</sequence>
<gene>
    <name evidence="4" type="ORF">HMPREF3213_00986</name>
</gene>
<dbReference type="AlphaFoldDB" id="A0A133KXK1"/>
<name>A0A133KXK1_HEYCO</name>
<evidence type="ECO:0000313" key="4">
    <source>
        <dbReference type="EMBL" id="KWZ84197.1"/>
    </source>
</evidence>
<evidence type="ECO:0000256" key="1">
    <source>
        <dbReference type="PIRSR" id="PIRSR037847-1"/>
    </source>
</evidence>
<proteinExistence type="predicted"/>
<dbReference type="Gene3D" id="1.10.10.10">
    <property type="entry name" value="Winged helix-like DNA-binding domain superfamily/Winged helix DNA-binding domain"/>
    <property type="match status" value="1"/>
</dbReference>
<dbReference type="PANTHER" id="PTHR40068:SF1">
    <property type="entry name" value="TRANSCRIPTION REPRESSOR NIAR-RELATED"/>
    <property type="match status" value="1"/>
</dbReference>
<keyword evidence="1" id="KW-0533">Nickel</keyword>
<evidence type="ECO:0000259" key="2">
    <source>
        <dbReference type="Pfam" id="PF02829"/>
    </source>
</evidence>
<organism evidence="4 5">
    <name type="scientific">Heyndrickxia coagulans</name>
    <name type="common">Weizmannia coagulans</name>
    <dbReference type="NCBI Taxonomy" id="1398"/>
    <lineage>
        <taxon>Bacteria</taxon>
        <taxon>Bacillati</taxon>
        <taxon>Bacillota</taxon>
        <taxon>Bacilli</taxon>
        <taxon>Bacillales</taxon>
        <taxon>Bacillaceae</taxon>
        <taxon>Heyndrickxia</taxon>
    </lineage>
</organism>
<feature type="binding site" evidence="1">
    <location>
        <position position="163"/>
    </location>
    <ligand>
        <name>Ni(2+)</name>
        <dbReference type="ChEBI" id="CHEBI:49786"/>
    </ligand>
</feature>
<reference evidence="5" key="1">
    <citation type="submission" date="2016-01" db="EMBL/GenBank/DDBJ databases">
        <authorList>
            <person name="Mitreva M."/>
            <person name="Pepin K.H."/>
            <person name="Mihindukulasuriya K.A."/>
            <person name="Fulton R."/>
            <person name="Fronick C."/>
            <person name="O'Laughlin M."/>
            <person name="Miner T."/>
            <person name="Herter B."/>
            <person name="Rosa B.A."/>
            <person name="Cordes M."/>
            <person name="Tomlinson C."/>
            <person name="Wollam A."/>
            <person name="Palsikar V.B."/>
            <person name="Mardis E.R."/>
            <person name="Wilson R.K."/>
        </authorList>
    </citation>
    <scope>NUCLEOTIDE SEQUENCE [LARGE SCALE GENOMIC DNA]</scope>
    <source>
        <strain evidence="5">GED7749B</strain>
    </source>
</reference>
<dbReference type="SUPFAM" id="SSF46785">
    <property type="entry name" value="Winged helix' DNA-binding domain"/>
    <property type="match status" value="1"/>
</dbReference>
<dbReference type="InterPro" id="IPR036388">
    <property type="entry name" value="WH-like_DNA-bd_sf"/>
</dbReference>
<dbReference type="EMBL" id="LRPN01000032">
    <property type="protein sequence ID" value="KWZ84197.1"/>
    <property type="molecule type" value="Genomic_DNA"/>
</dbReference>
<dbReference type="InterPro" id="IPR013196">
    <property type="entry name" value="HTH_11"/>
</dbReference>
<protein>
    <submittedName>
        <fullName evidence="4">3H domain protein</fullName>
    </submittedName>
</protein>
<accession>A0A133KXK1</accession>
<feature type="domain" description="3H" evidence="2">
    <location>
        <begin position="91"/>
        <end position="186"/>
    </location>
</feature>
<evidence type="ECO:0000313" key="5">
    <source>
        <dbReference type="Proteomes" id="UP000070376"/>
    </source>
</evidence>
<dbReference type="InterPro" id="IPR035922">
    <property type="entry name" value="3H_dom_sf"/>
</dbReference>
<dbReference type="InterPro" id="IPR026043">
    <property type="entry name" value="NadR"/>
</dbReference>